<dbReference type="InterPro" id="IPR036179">
    <property type="entry name" value="Ig-like_dom_sf"/>
</dbReference>
<evidence type="ECO:0000256" key="4">
    <source>
        <dbReference type="ARBA" id="ARBA00023157"/>
    </source>
</evidence>
<dbReference type="Ensembl" id="ENSMAMT00000019220.2">
    <property type="protein sequence ID" value="ENSMAMP00000018733.1"/>
    <property type="gene ID" value="ENSMAMG00000012620.2"/>
</dbReference>
<reference evidence="9" key="1">
    <citation type="submission" date="2025-08" db="UniProtKB">
        <authorList>
            <consortium name="Ensembl"/>
        </authorList>
    </citation>
    <scope>IDENTIFICATION</scope>
</reference>
<keyword evidence="5" id="KW-0325">Glycoprotein</keyword>
<keyword evidence="10" id="KW-1185">Reference proteome</keyword>
<dbReference type="Proteomes" id="UP000261640">
    <property type="component" value="Unplaced"/>
</dbReference>
<evidence type="ECO:0000256" key="3">
    <source>
        <dbReference type="ARBA" id="ARBA00022989"/>
    </source>
</evidence>
<dbReference type="AlphaFoldDB" id="A0A3Q3LW28"/>
<dbReference type="SMART" id="SM00921">
    <property type="entry name" value="MHC_II_beta"/>
    <property type="match status" value="1"/>
</dbReference>
<proteinExistence type="predicted"/>
<dbReference type="PANTHER" id="PTHR19944">
    <property type="entry name" value="MHC CLASS II-RELATED"/>
    <property type="match status" value="1"/>
</dbReference>
<dbReference type="SUPFAM" id="SSF54452">
    <property type="entry name" value="MHC antigen-recognition domain"/>
    <property type="match status" value="1"/>
</dbReference>
<dbReference type="SMART" id="SM00407">
    <property type="entry name" value="IGc1"/>
    <property type="match status" value="1"/>
</dbReference>
<dbReference type="Gene3D" id="3.10.320.10">
    <property type="entry name" value="Class II Histocompatibility Antigen, M Beta Chain, Chain B, domain 1"/>
    <property type="match status" value="1"/>
</dbReference>
<keyword evidence="2 6" id="KW-0812">Transmembrane</keyword>
<keyword evidence="3 6" id="KW-1133">Transmembrane helix</keyword>
<dbReference type="GeneID" id="113129788"/>
<evidence type="ECO:0000259" key="8">
    <source>
        <dbReference type="PROSITE" id="PS50835"/>
    </source>
</evidence>
<feature type="signal peptide" evidence="7">
    <location>
        <begin position="1"/>
        <end position="19"/>
    </location>
</feature>
<dbReference type="GO" id="GO:0006955">
    <property type="term" value="P:immune response"/>
    <property type="evidence" value="ECO:0007669"/>
    <property type="project" value="InterPro"/>
</dbReference>
<accession>A0A3Q3LW28</accession>
<protein>
    <submittedName>
        <fullName evidence="9">Rano class II histocompatibility antigen, A beta chain-like</fullName>
    </submittedName>
</protein>
<dbReference type="InterPro" id="IPR050160">
    <property type="entry name" value="MHC/Immunoglobulin"/>
</dbReference>
<dbReference type="PANTHER" id="PTHR19944:SF99">
    <property type="entry name" value="HLA CLASS II HISTOCOMPATIBILITY ANTIGEN, DRB1 BETA CHAIN"/>
    <property type="match status" value="1"/>
</dbReference>
<evidence type="ECO:0000256" key="5">
    <source>
        <dbReference type="ARBA" id="ARBA00023180"/>
    </source>
</evidence>
<evidence type="ECO:0000256" key="2">
    <source>
        <dbReference type="ARBA" id="ARBA00022692"/>
    </source>
</evidence>
<evidence type="ECO:0000256" key="1">
    <source>
        <dbReference type="ARBA" id="ARBA00004479"/>
    </source>
</evidence>
<organism evidence="9 10">
    <name type="scientific">Mastacembelus armatus</name>
    <name type="common">zig-zag eel</name>
    <dbReference type="NCBI Taxonomy" id="205130"/>
    <lineage>
        <taxon>Eukaryota</taxon>
        <taxon>Metazoa</taxon>
        <taxon>Chordata</taxon>
        <taxon>Craniata</taxon>
        <taxon>Vertebrata</taxon>
        <taxon>Euteleostomi</taxon>
        <taxon>Actinopterygii</taxon>
        <taxon>Neopterygii</taxon>
        <taxon>Teleostei</taxon>
        <taxon>Neoteleostei</taxon>
        <taxon>Acanthomorphata</taxon>
        <taxon>Anabantaria</taxon>
        <taxon>Synbranchiformes</taxon>
        <taxon>Mastacembelidae</taxon>
        <taxon>Mastacembelus</taxon>
    </lineage>
</organism>
<keyword evidence="4" id="KW-1015">Disulfide bond</keyword>
<keyword evidence="6" id="KW-0472">Membrane</keyword>
<dbReference type="InterPro" id="IPR007110">
    <property type="entry name" value="Ig-like_dom"/>
</dbReference>
<dbReference type="GO" id="GO:0042613">
    <property type="term" value="C:MHC class II protein complex"/>
    <property type="evidence" value="ECO:0007669"/>
    <property type="project" value="InterPro"/>
</dbReference>
<feature type="transmembrane region" description="Helical" evidence="6">
    <location>
        <begin position="219"/>
        <end position="239"/>
    </location>
</feature>
<evidence type="ECO:0000313" key="10">
    <source>
        <dbReference type="Proteomes" id="UP000261640"/>
    </source>
</evidence>
<feature type="domain" description="Ig-like" evidence="8">
    <location>
        <begin position="118"/>
        <end position="208"/>
    </location>
</feature>
<dbReference type="RefSeq" id="XP_026161685.1">
    <property type="nucleotide sequence ID" value="XM_026305900.1"/>
</dbReference>
<feature type="chain" id="PRO_5018768615" evidence="7">
    <location>
        <begin position="20"/>
        <end position="251"/>
    </location>
</feature>
<evidence type="ECO:0000256" key="6">
    <source>
        <dbReference type="SAM" id="Phobius"/>
    </source>
</evidence>
<dbReference type="InterPro" id="IPR011162">
    <property type="entry name" value="MHC_I/II-like_Ag-recog"/>
</dbReference>
<evidence type="ECO:0000256" key="7">
    <source>
        <dbReference type="SAM" id="SignalP"/>
    </source>
</evidence>
<dbReference type="Pfam" id="PF00969">
    <property type="entry name" value="MHC_II_beta"/>
    <property type="match status" value="1"/>
</dbReference>
<dbReference type="Gene3D" id="2.60.40.10">
    <property type="entry name" value="Immunoglobulins"/>
    <property type="match status" value="1"/>
</dbReference>
<dbReference type="STRING" id="205130.ENSMAMP00000018733"/>
<reference evidence="9" key="2">
    <citation type="submission" date="2025-09" db="UniProtKB">
        <authorList>
            <consortium name="Ensembl"/>
        </authorList>
    </citation>
    <scope>IDENTIFICATION</scope>
</reference>
<dbReference type="Pfam" id="PF07654">
    <property type="entry name" value="C1-set"/>
    <property type="match status" value="1"/>
</dbReference>
<dbReference type="GeneTree" id="ENSGT00950000183127"/>
<dbReference type="SUPFAM" id="SSF48726">
    <property type="entry name" value="Immunoglobulin"/>
    <property type="match status" value="1"/>
</dbReference>
<dbReference type="PROSITE" id="PS50835">
    <property type="entry name" value="IG_LIKE"/>
    <property type="match status" value="1"/>
</dbReference>
<sequence length="251" mass="28909">MRRFTYLLVLCFSSPTVLDCSPDGNGYFMYADFYCVMHSSQREQVEYLVDWYFNSEFTMQYNSTVGNWTGHTPAGLITAALFNKNKFDVLQRKVERQEICVNNVDLVLNTTEGYIVEPSISLQAVETTRSNHDVMLVCSAYDFYPRHIRLTWLQNGHQVNSGVTFSEVMTNGDWTYQVHSYLEYTPGQQHRVSCMVEHASLKEPKIYSWDSLSKSEESYLAGGVCALLFGALFLSWGLVQYRRKSCNSQFL</sequence>
<dbReference type="GO" id="GO:0019882">
    <property type="term" value="P:antigen processing and presentation"/>
    <property type="evidence" value="ECO:0007669"/>
    <property type="project" value="InterPro"/>
</dbReference>
<dbReference type="InterPro" id="IPR003597">
    <property type="entry name" value="Ig_C1-set"/>
</dbReference>
<comment type="subcellular location">
    <subcellularLocation>
        <location evidence="1">Membrane</location>
        <topology evidence="1">Single-pass type I membrane protein</topology>
    </subcellularLocation>
</comment>
<dbReference type="InterPro" id="IPR000353">
    <property type="entry name" value="MHC_II_b_N"/>
</dbReference>
<dbReference type="InParanoid" id="A0A3Q3LW28"/>
<evidence type="ECO:0000313" key="9">
    <source>
        <dbReference type="Ensembl" id="ENSMAMP00000018733.1"/>
    </source>
</evidence>
<dbReference type="InterPro" id="IPR013783">
    <property type="entry name" value="Ig-like_fold"/>
</dbReference>
<keyword evidence="7" id="KW-0732">Signal</keyword>
<name>A0A3Q3LW28_9TELE</name>
<dbReference type="InterPro" id="IPR014745">
    <property type="entry name" value="MHC_II_a/b_N"/>
</dbReference>